<sequence>MDRAQWLPDSRESAHRLTSISRTLLEDKDASVIYTEVKAQHPDNSAGKVSFKDEERYENEKLGECPTHVICPLSKAPGPVKSSWPLE</sequence>
<name>A0ABQ9TIB0_SAGOE</name>
<dbReference type="Proteomes" id="UP001266305">
    <property type="component" value="Unassembled WGS sequence"/>
</dbReference>
<gene>
    <name evidence="1" type="ORF">P7K49_037511</name>
</gene>
<evidence type="ECO:0000313" key="1">
    <source>
        <dbReference type="EMBL" id="KAK2084478.1"/>
    </source>
</evidence>
<accession>A0ABQ9TIB0</accession>
<reference evidence="1 2" key="1">
    <citation type="submission" date="2023-05" db="EMBL/GenBank/DDBJ databases">
        <title>B98-5 Cell Line De Novo Hybrid Assembly: An Optical Mapping Approach.</title>
        <authorList>
            <person name="Kananen K."/>
            <person name="Auerbach J.A."/>
            <person name="Kautto E."/>
            <person name="Blachly J.S."/>
        </authorList>
    </citation>
    <scope>NUCLEOTIDE SEQUENCE [LARGE SCALE GENOMIC DNA]</scope>
    <source>
        <strain evidence="1">B95-8</strain>
        <tissue evidence="1">Cell line</tissue>
    </source>
</reference>
<evidence type="ECO:0000313" key="2">
    <source>
        <dbReference type="Proteomes" id="UP001266305"/>
    </source>
</evidence>
<protein>
    <submittedName>
        <fullName evidence="1">Uncharacterized protein</fullName>
    </submittedName>
</protein>
<keyword evidence="2" id="KW-1185">Reference proteome</keyword>
<dbReference type="EMBL" id="JASSZA010000022">
    <property type="protein sequence ID" value="KAK2084478.1"/>
    <property type="molecule type" value="Genomic_DNA"/>
</dbReference>
<organism evidence="1 2">
    <name type="scientific">Saguinus oedipus</name>
    <name type="common">Cotton-top tamarin</name>
    <name type="synonym">Oedipomidas oedipus</name>
    <dbReference type="NCBI Taxonomy" id="9490"/>
    <lineage>
        <taxon>Eukaryota</taxon>
        <taxon>Metazoa</taxon>
        <taxon>Chordata</taxon>
        <taxon>Craniata</taxon>
        <taxon>Vertebrata</taxon>
        <taxon>Euteleostomi</taxon>
        <taxon>Mammalia</taxon>
        <taxon>Eutheria</taxon>
        <taxon>Euarchontoglires</taxon>
        <taxon>Primates</taxon>
        <taxon>Haplorrhini</taxon>
        <taxon>Platyrrhini</taxon>
        <taxon>Cebidae</taxon>
        <taxon>Callitrichinae</taxon>
        <taxon>Saguinus</taxon>
    </lineage>
</organism>
<comment type="caution">
    <text evidence="1">The sequence shown here is derived from an EMBL/GenBank/DDBJ whole genome shotgun (WGS) entry which is preliminary data.</text>
</comment>
<proteinExistence type="predicted"/>